<keyword evidence="3" id="KW-1185">Reference proteome</keyword>
<organism evidence="2 3">
    <name type="scientific">Pseudodesulfovibrio piezophilus (strain DSM 21447 / JCM 15486 / C1TLV30)</name>
    <name type="common">Desulfovibrio piezophilus</name>
    <dbReference type="NCBI Taxonomy" id="1322246"/>
    <lineage>
        <taxon>Bacteria</taxon>
        <taxon>Pseudomonadati</taxon>
        <taxon>Thermodesulfobacteriota</taxon>
        <taxon>Desulfovibrionia</taxon>
        <taxon>Desulfovibrionales</taxon>
        <taxon>Desulfovibrionaceae</taxon>
    </lineage>
</organism>
<reference evidence="2 3" key="1">
    <citation type="journal article" date="2013" name="PLoS ONE">
        <title>The first genomic and proteomic characterization of a deep-sea sulfate reducer: insights into the piezophilic lifestyle of Desulfovibrio piezophilus.</title>
        <authorList>
            <person name="Pradel N."/>
            <person name="Ji B."/>
            <person name="Gimenez G."/>
            <person name="Talla E."/>
            <person name="Lenoble P."/>
            <person name="Garel M."/>
            <person name="Tamburini C."/>
            <person name="Fourquet P."/>
            <person name="Lebrun R."/>
            <person name="Bertin P."/>
            <person name="Denis Y."/>
            <person name="Pophillat M."/>
            <person name="Barbe V."/>
            <person name="Ollivier B."/>
            <person name="Dolla A."/>
        </authorList>
    </citation>
    <scope>NUCLEOTIDE SEQUENCE [LARGE SCALE GENOMIC DNA]</scope>
    <source>
        <strain evidence="3">DSM 10523 / SB164P1</strain>
    </source>
</reference>
<dbReference type="InterPro" id="IPR016181">
    <property type="entry name" value="Acyl_CoA_acyltransferase"/>
</dbReference>
<proteinExistence type="predicted"/>
<dbReference type="HOGENOM" id="CLU_081246_0_0_7"/>
<dbReference type="STRING" id="1322246.BN4_11172"/>
<dbReference type="GO" id="GO:0008080">
    <property type="term" value="F:N-acetyltransferase activity"/>
    <property type="evidence" value="ECO:0007669"/>
    <property type="project" value="InterPro"/>
</dbReference>
<accession>M1WPK4</accession>
<name>M1WPK4_PSEP2</name>
<evidence type="ECO:0000259" key="1">
    <source>
        <dbReference type="PROSITE" id="PS51186"/>
    </source>
</evidence>
<protein>
    <submittedName>
        <fullName evidence="2">GCN5-related N-acetyltransferase</fullName>
    </submittedName>
</protein>
<dbReference type="EMBL" id="FO203427">
    <property type="protein sequence ID" value="CCH48409.1"/>
    <property type="molecule type" value="Genomic_DNA"/>
</dbReference>
<dbReference type="PROSITE" id="PS51186">
    <property type="entry name" value="GNAT"/>
    <property type="match status" value="1"/>
</dbReference>
<dbReference type="Proteomes" id="UP000011724">
    <property type="component" value="Chromosome"/>
</dbReference>
<dbReference type="KEGG" id="dpi:BN4_11172"/>
<keyword evidence="2" id="KW-0808">Transferase</keyword>
<dbReference type="SUPFAM" id="SSF55729">
    <property type="entry name" value="Acyl-CoA N-acyltransferases (Nat)"/>
    <property type="match status" value="1"/>
</dbReference>
<dbReference type="CDD" id="cd04301">
    <property type="entry name" value="NAT_SF"/>
    <property type="match status" value="1"/>
</dbReference>
<dbReference type="InterPro" id="IPR022525">
    <property type="entry name" value="GNAT_AblB"/>
</dbReference>
<sequence>MNASRGETMQPDEIIHLGESTIQHGPANDRVYLMKLASADLPNIVNDIYELGRQHGYTKLFAKVPAQDVAHFAALGFIDEARVPFMHKGETAGYFMSKYMDQRRGIPQNIERISEVLELADQKAGTHSSHISDNRIIRLRLEHADELAELYGKVFTTYPFPVSDAAFIEESMKENTVFFGIISQGRLVAAASMEIDTEWQCAEMTDFATLPQHRGTGAAGALLLAMEYAAKDLTLKTLFTIARAESFGMNIVFARAGYLFGGTLHNNTQIAGKLESMNVWHKQILPR</sequence>
<dbReference type="AlphaFoldDB" id="M1WPK4"/>
<evidence type="ECO:0000313" key="3">
    <source>
        <dbReference type="Proteomes" id="UP000011724"/>
    </source>
</evidence>
<feature type="domain" description="N-acetyltransferase" evidence="1">
    <location>
        <begin position="134"/>
        <end position="286"/>
    </location>
</feature>
<dbReference type="eggNOG" id="COG0456">
    <property type="taxonomic scope" value="Bacteria"/>
</dbReference>
<dbReference type="PATRIC" id="fig|879567.3.peg.1206"/>
<dbReference type="BioCyc" id="DPIE1322246:BN4_RS05895-MONOMER"/>
<gene>
    <name evidence="2" type="ordered locus">BN4_11172</name>
</gene>
<reference evidence="3" key="2">
    <citation type="journal article" date="2013" name="Stand. Genomic Sci.">
        <title>Complete genome sequence of Desulfocapsa sulfexigens, a marine deltaproteobacterium specialized in disproportionating inorganic sulfur compounds.</title>
        <authorList>
            <person name="Finster K.W."/>
            <person name="Kjeldsen K.U."/>
            <person name="Kube M."/>
            <person name="Reinhardt R."/>
            <person name="Mussmann M."/>
            <person name="Amann R."/>
            <person name="Schreiber L."/>
        </authorList>
    </citation>
    <scope>NUCLEOTIDE SEQUENCE [LARGE SCALE GENOMIC DNA]</scope>
    <source>
        <strain evidence="3">DSM 10523 / SB164P1</strain>
    </source>
</reference>
<evidence type="ECO:0000313" key="2">
    <source>
        <dbReference type="EMBL" id="CCH48409.1"/>
    </source>
</evidence>
<dbReference type="Gene3D" id="3.40.630.30">
    <property type="match status" value="1"/>
</dbReference>
<dbReference type="Pfam" id="PF00583">
    <property type="entry name" value="Acetyltransf_1"/>
    <property type="match status" value="1"/>
</dbReference>
<dbReference type="InterPro" id="IPR000182">
    <property type="entry name" value="GNAT_dom"/>
</dbReference>
<dbReference type="NCBIfam" id="TIGR03827">
    <property type="entry name" value="GNAT_ablB"/>
    <property type="match status" value="1"/>
</dbReference>